<comment type="caution">
    <text evidence="1">The sequence shown here is derived from an EMBL/GenBank/DDBJ whole genome shotgun (WGS) entry which is preliminary data.</text>
</comment>
<keyword evidence="2" id="KW-1185">Reference proteome</keyword>
<proteinExistence type="predicted"/>
<gene>
    <name evidence="1" type="ORF">CDAR_524891</name>
</gene>
<dbReference type="Proteomes" id="UP001054837">
    <property type="component" value="Unassembled WGS sequence"/>
</dbReference>
<accession>A0AAV4R0Q6</accession>
<evidence type="ECO:0000313" key="2">
    <source>
        <dbReference type="Proteomes" id="UP001054837"/>
    </source>
</evidence>
<organism evidence="1 2">
    <name type="scientific">Caerostris darwini</name>
    <dbReference type="NCBI Taxonomy" id="1538125"/>
    <lineage>
        <taxon>Eukaryota</taxon>
        <taxon>Metazoa</taxon>
        <taxon>Ecdysozoa</taxon>
        <taxon>Arthropoda</taxon>
        <taxon>Chelicerata</taxon>
        <taxon>Arachnida</taxon>
        <taxon>Araneae</taxon>
        <taxon>Araneomorphae</taxon>
        <taxon>Entelegynae</taxon>
        <taxon>Araneoidea</taxon>
        <taxon>Araneidae</taxon>
        <taxon>Caerostris</taxon>
    </lineage>
</organism>
<dbReference type="EMBL" id="BPLQ01005290">
    <property type="protein sequence ID" value="GIY13886.1"/>
    <property type="molecule type" value="Genomic_DNA"/>
</dbReference>
<sequence length="95" mass="10737">MKCQGNEEDELSSLFLPNHIISWSLTVELKERNVPNNKTEYAIPRMPCVVPPQKEELVKGLHRGMSQFCVSRHVRSNPIKEGSCCNTPCPVMSLV</sequence>
<dbReference type="AlphaFoldDB" id="A0AAV4R0Q6"/>
<name>A0AAV4R0Q6_9ARAC</name>
<reference evidence="1 2" key="1">
    <citation type="submission" date="2021-06" db="EMBL/GenBank/DDBJ databases">
        <title>Caerostris darwini draft genome.</title>
        <authorList>
            <person name="Kono N."/>
            <person name="Arakawa K."/>
        </authorList>
    </citation>
    <scope>NUCLEOTIDE SEQUENCE [LARGE SCALE GENOMIC DNA]</scope>
</reference>
<protein>
    <submittedName>
        <fullName evidence="1">Uncharacterized protein</fullName>
    </submittedName>
</protein>
<evidence type="ECO:0000313" key="1">
    <source>
        <dbReference type="EMBL" id="GIY13886.1"/>
    </source>
</evidence>